<accession>A0A644Y492</accession>
<dbReference type="Pfam" id="PF06578">
    <property type="entry name" value="YscK"/>
    <property type="match status" value="1"/>
</dbReference>
<reference evidence="1" key="1">
    <citation type="submission" date="2019-08" db="EMBL/GenBank/DDBJ databases">
        <authorList>
            <person name="Kucharzyk K."/>
            <person name="Murdoch R.W."/>
            <person name="Higgins S."/>
            <person name="Loffler F."/>
        </authorList>
    </citation>
    <scope>NUCLEOTIDE SEQUENCE</scope>
</reference>
<dbReference type="EMBL" id="VSSQ01004001">
    <property type="protein sequence ID" value="MPM23310.1"/>
    <property type="molecule type" value="Genomic_DNA"/>
</dbReference>
<gene>
    <name evidence="1" type="ORF">SDC9_69781</name>
</gene>
<protein>
    <submittedName>
        <fullName evidence="1">Uncharacterized protein</fullName>
    </submittedName>
</protein>
<comment type="caution">
    <text evidence="1">The sequence shown here is derived from an EMBL/GenBank/DDBJ whole genome shotgun (WGS) entry which is preliminary data.</text>
</comment>
<name>A0A644Y492_9ZZZZ</name>
<dbReference type="AlphaFoldDB" id="A0A644Y492"/>
<dbReference type="InterPro" id="IPR009510">
    <property type="entry name" value="T3SS_K"/>
</dbReference>
<evidence type="ECO:0000313" key="1">
    <source>
        <dbReference type="EMBL" id="MPM23310.1"/>
    </source>
</evidence>
<sequence length="233" mass="25321">MTLMNTATVELTSPLAAALQSFNLLPSSTLHPERAQTLWPEDAAHSALLAHPAMENALHRQRSAQLLRSLGGDAAPVLNVQDAAMPLALAQTSRLAQLSRLSGALLLGQHLRRMITRAQVVHARQALQPEIFDWAVQQAGELHEGLNDQQLRPWLGEDLHANALQLGGGLVAQALEEAPAPIRLRAHWKLHPAADDASLRDASGLAPHTARTLCLAMMKQLDSTWLSYFPATR</sequence>
<proteinExistence type="predicted"/>
<organism evidence="1">
    <name type="scientific">bioreactor metagenome</name>
    <dbReference type="NCBI Taxonomy" id="1076179"/>
    <lineage>
        <taxon>unclassified sequences</taxon>
        <taxon>metagenomes</taxon>
        <taxon>ecological metagenomes</taxon>
    </lineage>
</organism>